<keyword evidence="7" id="KW-0067">ATP-binding</keyword>
<dbReference type="GO" id="GO:0004813">
    <property type="term" value="F:alanine-tRNA ligase activity"/>
    <property type="evidence" value="ECO:0007669"/>
    <property type="project" value="UniProtKB-EC"/>
</dbReference>
<dbReference type="FunFam" id="3.10.310.40:FF:000001">
    <property type="entry name" value="Alanine--tRNA ligase"/>
    <property type="match status" value="1"/>
</dbReference>
<reference evidence="14" key="1">
    <citation type="submission" date="2015-01" db="EMBL/GenBank/DDBJ databases">
        <authorList>
            <person name="MANFREDI Pablo"/>
        </authorList>
    </citation>
    <scope>NUCLEOTIDE SEQUENCE [LARGE SCALE GENOMIC DNA]</scope>
    <source>
        <strain evidence="14">Cc11</strain>
    </source>
</reference>
<evidence type="ECO:0000256" key="4">
    <source>
        <dbReference type="ARBA" id="ARBA00022555"/>
    </source>
</evidence>
<dbReference type="Proteomes" id="UP000039370">
    <property type="component" value="Unassembled WGS sequence"/>
</dbReference>
<keyword evidence="10" id="KW-0030">Aminoacyl-tRNA synthetase</keyword>
<keyword evidence="9" id="KW-0648">Protein biosynthesis</keyword>
<keyword evidence="5" id="KW-0436">Ligase</keyword>
<evidence type="ECO:0000313" key="14">
    <source>
        <dbReference type="Proteomes" id="UP000039370"/>
    </source>
</evidence>
<evidence type="ECO:0000256" key="8">
    <source>
        <dbReference type="ARBA" id="ARBA00022884"/>
    </source>
</evidence>
<dbReference type="EMBL" id="CDOK01000167">
    <property type="protein sequence ID" value="CEN52784.1"/>
    <property type="molecule type" value="Genomic_DNA"/>
</dbReference>
<dbReference type="AlphaFoldDB" id="A0A0B7IQC3"/>
<evidence type="ECO:0000259" key="12">
    <source>
        <dbReference type="Pfam" id="PF02272"/>
    </source>
</evidence>
<accession>A0A0B7IQC3</accession>
<keyword evidence="8" id="KW-0694">RNA-binding</keyword>
<keyword evidence="6" id="KW-0547">Nucleotide-binding</keyword>
<evidence type="ECO:0000256" key="9">
    <source>
        <dbReference type="ARBA" id="ARBA00022917"/>
    </source>
</evidence>
<evidence type="ECO:0000256" key="5">
    <source>
        <dbReference type="ARBA" id="ARBA00022598"/>
    </source>
</evidence>
<feature type="domain" description="DHHA1" evidence="12">
    <location>
        <begin position="4"/>
        <end position="96"/>
    </location>
</feature>
<dbReference type="Pfam" id="PF02272">
    <property type="entry name" value="DHHA1"/>
    <property type="match status" value="1"/>
</dbReference>
<evidence type="ECO:0000256" key="11">
    <source>
        <dbReference type="ARBA" id="ARBA00032577"/>
    </source>
</evidence>
<organism evidence="13 14">
    <name type="scientific">Capnocytophaga canimorsus</name>
    <dbReference type="NCBI Taxonomy" id="28188"/>
    <lineage>
        <taxon>Bacteria</taxon>
        <taxon>Pseudomonadati</taxon>
        <taxon>Bacteroidota</taxon>
        <taxon>Flavobacteriia</taxon>
        <taxon>Flavobacteriales</taxon>
        <taxon>Flavobacteriaceae</taxon>
        <taxon>Capnocytophaga</taxon>
    </lineage>
</organism>
<dbReference type="Gene3D" id="3.10.310.40">
    <property type="match status" value="1"/>
</dbReference>
<gene>
    <name evidence="13" type="ORF">CCAN11_2490099</name>
</gene>
<dbReference type="GO" id="GO:0000049">
    <property type="term" value="F:tRNA binding"/>
    <property type="evidence" value="ECO:0007669"/>
    <property type="project" value="UniProtKB-KW"/>
</dbReference>
<proteinExistence type="inferred from homology"/>
<dbReference type="InterPro" id="IPR003156">
    <property type="entry name" value="DHHA1_dom"/>
</dbReference>
<name>A0A0B7IQC3_9FLAO</name>
<comment type="similarity">
    <text evidence="1">Belongs to the class-II aminoacyl-tRNA synthetase family.</text>
</comment>
<evidence type="ECO:0000256" key="1">
    <source>
        <dbReference type="ARBA" id="ARBA00008226"/>
    </source>
</evidence>
<evidence type="ECO:0000256" key="10">
    <source>
        <dbReference type="ARBA" id="ARBA00023146"/>
    </source>
</evidence>
<keyword evidence="4" id="KW-0820">tRNA-binding</keyword>
<protein>
    <recommendedName>
        <fullName evidence="3">Alanine--tRNA ligase</fullName>
        <ecNumber evidence="2">6.1.1.7</ecNumber>
    </recommendedName>
    <alternativeName>
        <fullName evidence="11">Alanyl-tRNA synthetase</fullName>
    </alternativeName>
</protein>
<evidence type="ECO:0000256" key="3">
    <source>
        <dbReference type="ARBA" id="ARBA00017959"/>
    </source>
</evidence>
<sequence>MNLDVANLKDLAFQLGNEVPNAFILFGSEQEDGKALLLCYISKDLVSEKGLDAGKVVRELGKYIHGGGGGQPFFATAGGKNPAGIEEALSKAIEFLN</sequence>
<dbReference type="GO" id="GO:0005524">
    <property type="term" value="F:ATP binding"/>
    <property type="evidence" value="ECO:0007669"/>
    <property type="project" value="UniProtKB-KW"/>
</dbReference>
<dbReference type="EC" id="6.1.1.7" evidence="2"/>
<evidence type="ECO:0000256" key="7">
    <source>
        <dbReference type="ARBA" id="ARBA00022840"/>
    </source>
</evidence>
<evidence type="ECO:0000256" key="6">
    <source>
        <dbReference type="ARBA" id="ARBA00022741"/>
    </source>
</evidence>
<evidence type="ECO:0000256" key="2">
    <source>
        <dbReference type="ARBA" id="ARBA00013168"/>
    </source>
</evidence>
<dbReference type="GO" id="GO:0006412">
    <property type="term" value="P:translation"/>
    <property type="evidence" value="ECO:0007669"/>
    <property type="project" value="UniProtKB-KW"/>
</dbReference>
<evidence type="ECO:0000313" key="13">
    <source>
        <dbReference type="EMBL" id="CEN52784.1"/>
    </source>
</evidence>